<evidence type="ECO:0008006" key="5">
    <source>
        <dbReference type="Google" id="ProtNLM"/>
    </source>
</evidence>
<dbReference type="Proteomes" id="UP001321749">
    <property type="component" value="Unassembled WGS sequence"/>
</dbReference>
<reference evidence="3" key="2">
    <citation type="submission" date="2023-06" db="EMBL/GenBank/DDBJ databases">
        <authorList>
            <consortium name="Lawrence Berkeley National Laboratory"/>
            <person name="Mondo S.J."/>
            <person name="Hensen N."/>
            <person name="Bonometti L."/>
            <person name="Westerberg I."/>
            <person name="Brannstrom I.O."/>
            <person name="Guillou S."/>
            <person name="Cros-Aarteil S."/>
            <person name="Calhoun S."/>
            <person name="Haridas S."/>
            <person name="Kuo A."/>
            <person name="Pangilinan J."/>
            <person name="Riley R."/>
            <person name="Labutti K."/>
            <person name="Andreopoulos B."/>
            <person name="Lipzen A."/>
            <person name="Chen C."/>
            <person name="Yanf M."/>
            <person name="Daum C."/>
            <person name="Ng V."/>
            <person name="Clum A."/>
            <person name="Steindorff A."/>
            <person name="Ohm R."/>
            <person name="Martin F."/>
            <person name="Silar P."/>
            <person name="Natvig D."/>
            <person name="Lalanne C."/>
            <person name="Gautier V."/>
            <person name="Ament-Velasquez S.L."/>
            <person name="Kruys A."/>
            <person name="Hutchinson M.I."/>
            <person name="Powell A.J."/>
            <person name="Barry K."/>
            <person name="Miller A.N."/>
            <person name="Grigoriev I.V."/>
            <person name="Debuchy R."/>
            <person name="Gladieux P."/>
            <person name="Thoren M.H."/>
            <person name="Johannesson H."/>
        </authorList>
    </citation>
    <scope>NUCLEOTIDE SEQUENCE</scope>
    <source>
        <strain evidence="3">PSN324</strain>
    </source>
</reference>
<feature type="compositionally biased region" description="Pro residues" evidence="1">
    <location>
        <begin position="50"/>
        <end position="63"/>
    </location>
</feature>
<evidence type="ECO:0000313" key="3">
    <source>
        <dbReference type="EMBL" id="KAK4460886.1"/>
    </source>
</evidence>
<comment type="caution">
    <text evidence="3">The sequence shown here is derived from an EMBL/GenBank/DDBJ whole genome shotgun (WGS) entry which is preliminary data.</text>
</comment>
<reference evidence="3" key="1">
    <citation type="journal article" date="2023" name="Mol. Phylogenet. Evol.">
        <title>Genome-scale phylogeny and comparative genomics of the fungal order Sordariales.</title>
        <authorList>
            <person name="Hensen N."/>
            <person name="Bonometti L."/>
            <person name="Westerberg I."/>
            <person name="Brannstrom I.O."/>
            <person name="Guillou S."/>
            <person name="Cros-Aarteil S."/>
            <person name="Calhoun S."/>
            <person name="Haridas S."/>
            <person name="Kuo A."/>
            <person name="Mondo S."/>
            <person name="Pangilinan J."/>
            <person name="Riley R."/>
            <person name="LaButti K."/>
            <person name="Andreopoulos B."/>
            <person name="Lipzen A."/>
            <person name="Chen C."/>
            <person name="Yan M."/>
            <person name="Daum C."/>
            <person name="Ng V."/>
            <person name="Clum A."/>
            <person name="Steindorff A."/>
            <person name="Ohm R.A."/>
            <person name="Martin F."/>
            <person name="Silar P."/>
            <person name="Natvig D.O."/>
            <person name="Lalanne C."/>
            <person name="Gautier V."/>
            <person name="Ament-Velasquez S.L."/>
            <person name="Kruys A."/>
            <person name="Hutchinson M.I."/>
            <person name="Powell A.J."/>
            <person name="Barry K."/>
            <person name="Miller A.N."/>
            <person name="Grigoriev I.V."/>
            <person name="Debuchy R."/>
            <person name="Gladieux P."/>
            <person name="Hiltunen Thoren M."/>
            <person name="Johannesson H."/>
        </authorList>
    </citation>
    <scope>NUCLEOTIDE SEQUENCE</scope>
    <source>
        <strain evidence="3">PSN324</strain>
    </source>
</reference>
<dbReference type="InterPro" id="IPR036047">
    <property type="entry name" value="F-box-like_dom_sf"/>
</dbReference>
<keyword evidence="2" id="KW-0472">Membrane</keyword>
<protein>
    <recommendedName>
        <fullName evidence="5">F-box domain-containing protein</fullName>
    </recommendedName>
</protein>
<name>A0AAV9HJ92_9PEZI</name>
<accession>A0AAV9HJ92</accession>
<feature type="compositionally biased region" description="Basic residues" evidence="1">
    <location>
        <begin position="1"/>
        <end position="10"/>
    </location>
</feature>
<keyword evidence="2" id="KW-0812">Transmembrane</keyword>
<evidence type="ECO:0000313" key="4">
    <source>
        <dbReference type="Proteomes" id="UP001321749"/>
    </source>
</evidence>
<proteinExistence type="predicted"/>
<evidence type="ECO:0000256" key="1">
    <source>
        <dbReference type="SAM" id="MobiDB-lite"/>
    </source>
</evidence>
<dbReference type="SUPFAM" id="SSF81383">
    <property type="entry name" value="F-box domain"/>
    <property type="match status" value="1"/>
</dbReference>
<feature type="transmembrane region" description="Helical" evidence="2">
    <location>
        <begin position="194"/>
        <end position="214"/>
    </location>
</feature>
<keyword evidence="4" id="KW-1185">Reference proteome</keyword>
<gene>
    <name evidence="3" type="ORF">QBC42DRAFT_99887</name>
</gene>
<sequence length="221" mass="24684">MTLLLRRRRPVPGSPSGSPGPESKSKSESGFGSGSDPKPLSSAPDYSPSSSPPQPPAPPPPAHPKFTTLPPEIHLLISSNLIYPDALSLKHTSRYFYRIVDTGVKLKVEWLMERRKLHLECPNNQRCDLGSDLKFCRGSVKLLMQRRREHVECESRPGLGCLIYGTRECEHARRLGTRLKRWIRMPTWGARAKVVAALLVVLVVIPALMGWAWMLGMMLSV</sequence>
<keyword evidence="2" id="KW-1133">Transmembrane helix</keyword>
<feature type="compositionally biased region" description="Low complexity" evidence="1">
    <location>
        <begin position="39"/>
        <end position="49"/>
    </location>
</feature>
<dbReference type="AlphaFoldDB" id="A0AAV9HJ92"/>
<evidence type="ECO:0000256" key="2">
    <source>
        <dbReference type="SAM" id="Phobius"/>
    </source>
</evidence>
<organism evidence="3 4">
    <name type="scientific">Cladorrhinum samala</name>
    <dbReference type="NCBI Taxonomy" id="585594"/>
    <lineage>
        <taxon>Eukaryota</taxon>
        <taxon>Fungi</taxon>
        <taxon>Dikarya</taxon>
        <taxon>Ascomycota</taxon>
        <taxon>Pezizomycotina</taxon>
        <taxon>Sordariomycetes</taxon>
        <taxon>Sordariomycetidae</taxon>
        <taxon>Sordariales</taxon>
        <taxon>Podosporaceae</taxon>
        <taxon>Cladorrhinum</taxon>
    </lineage>
</organism>
<dbReference type="EMBL" id="MU865002">
    <property type="protein sequence ID" value="KAK4460886.1"/>
    <property type="molecule type" value="Genomic_DNA"/>
</dbReference>
<feature type="region of interest" description="Disordered" evidence="1">
    <location>
        <begin position="1"/>
        <end position="67"/>
    </location>
</feature>